<comment type="caution">
    <text evidence="1">The sequence shown here is derived from an EMBL/GenBank/DDBJ whole genome shotgun (WGS) entry which is preliminary data.</text>
</comment>
<dbReference type="AlphaFoldDB" id="A0A9P8QEP6"/>
<protein>
    <submittedName>
        <fullName evidence="1">Uncharacterized protein</fullName>
    </submittedName>
</protein>
<proteinExistence type="predicted"/>
<evidence type="ECO:0000313" key="2">
    <source>
        <dbReference type="Proteomes" id="UP000774326"/>
    </source>
</evidence>
<sequence>MNQNQSFQVLELTNGVIRRHGSLSTLFTDDTNTDVGCLDHSDIVSTVADGQSHHLRRNLIFRDWDSSAKISANVNPSTMIAVLEVGNEWSFCATIKSSASPFKLNLDKYSVKVPSMFSLPCFKTSNSISFPNKLQEKPMLIAVSILSPVRIQSLIPALPNFSMDSGTPTCKRSSMAVPP</sequence>
<dbReference type="Proteomes" id="UP000774326">
    <property type="component" value="Unassembled WGS sequence"/>
</dbReference>
<reference evidence="1" key="1">
    <citation type="journal article" date="2021" name="Open Biol.">
        <title>Shared evolutionary footprints suggest mitochondrial oxidative damage underlies multiple complex I losses in fungi.</title>
        <authorList>
            <person name="Schikora-Tamarit M.A."/>
            <person name="Marcet-Houben M."/>
            <person name="Nosek J."/>
            <person name="Gabaldon T."/>
        </authorList>
    </citation>
    <scope>NUCLEOTIDE SEQUENCE</scope>
    <source>
        <strain evidence="1">CBS2887</strain>
    </source>
</reference>
<name>A0A9P8QEP6_WICPI</name>
<gene>
    <name evidence="1" type="ORF">WICPIJ_000881</name>
</gene>
<evidence type="ECO:0000313" key="1">
    <source>
        <dbReference type="EMBL" id="KAH3688110.1"/>
    </source>
</evidence>
<dbReference type="EMBL" id="JAEUBG010000519">
    <property type="protein sequence ID" value="KAH3688110.1"/>
    <property type="molecule type" value="Genomic_DNA"/>
</dbReference>
<dbReference type="OrthoDB" id="10522124at2759"/>
<keyword evidence="2" id="KW-1185">Reference proteome</keyword>
<accession>A0A9P8QEP6</accession>
<organism evidence="1 2">
    <name type="scientific">Wickerhamomyces pijperi</name>
    <name type="common">Yeast</name>
    <name type="synonym">Pichia pijperi</name>
    <dbReference type="NCBI Taxonomy" id="599730"/>
    <lineage>
        <taxon>Eukaryota</taxon>
        <taxon>Fungi</taxon>
        <taxon>Dikarya</taxon>
        <taxon>Ascomycota</taxon>
        <taxon>Saccharomycotina</taxon>
        <taxon>Saccharomycetes</taxon>
        <taxon>Phaffomycetales</taxon>
        <taxon>Wickerhamomycetaceae</taxon>
        <taxon>Wickerhamomyces</taxon>
    </lineage>
</organism>
<reference evidence="1" key="2">
    <citation type="submission" date="2021-01" db="EMBL/GenBank/DDBJ databases">
        <authorList>
            <person name="Schikora-Tamarit M.A."/>
        </authorList>
    </citation>
    <scope>NUCLEOTIDE SEQUENCE</scope>
    <source>
        <strain evidence="1">CBS2887</strain>
    </source>
</reference>